<evidence type="ECO:0000313" key="3">
    <source>
        <dbReference type="Proteomes" id="UP000324222"/>
    </source>
</evidence>
<dbReference type="Proteomes" id="UP000324222">
    <property type="component" value="Unassembled WGS sequence"/>
</dbReference>
<protein>
    <submittedName>
        <fullName evidence="2">Uncharacterized protein</fullName>
    </submittedName>
</protein>
<comment type="caution">
    <text evidence="2">The sequence shown here is derived from an EMBL/GenBank/DDBJ whole genome shotgun (WGS) entry which is preliminary data.</text>
</comment>
<proteinExistence type="predicted"/>
<name>A0A5B7J2W7_PORTR</name>
<dbReference type="EMBL" id="VSRR010072607">
    <property type="protein sequence ID" value="MPC86824.1"/>
    <property type="molecule type" value="Genomic_DNA"/>
</dbReference>
<dbReference type="AlphaFoldDB" id="A0A5B7J2W7"/>
<sequence length="65" mass="7709">MLMFYGYSVIRLTTYQVRNRIFKNRVLLIPRRRHGPPSDPWRMSNTTNNEEAAASLPQTDPAWSW</sequence>
<keyword evidence="3" id="KW-1185">Reference proteome</keyword>
<evidence type="ECO:0000256" key="1">
    <source>
        <dbReference type="SAM" id="MobiDB-lite"/>
    </source>
</evidence>
<gene>
    <name evidence="2" type="ORF">E2C01_081660</name>
</gene>
<accession>A0A5B7J2W7</accession>
<organism evidence="2 3">
    <name type="scientific">Portunus trituberculatus</name>
    <name type="common">Swimming crab</name>
    <name type="synonym">Neptunus trituberculatus</name>
    <dbReference type="NCBI Taxonomy" id="210409"/>
    <lineage>
        <taxon>Eukaryota</taxon>
        <taxon>Metazoa</taxon>
        <taxon>Ecdysozoa</taxon>
        <taxon>Arthropoda</taxon>
        <taxon>Crustacea</taxon>
        <taxon>Multicrustacea</taxon>
        <taxon>Malacostraca</taxon>
        <taxon>Eumalacostraca</taxon>
        <taxon>Eucarida</taxon>
        <taxon>Decapoda</taxon>
        <taxon>Pleocyemata</taxon>
        <taxon>Brachyura</taxon>
        <taxon>Eubrachyura</taxon>
        <taxon>Portunoidea</taxon>
        <taxon>Portunidae</taxon>
        <taxon>Portuninae</taxon>
        <taxon>Portunus</taxon>
    </lineage>
</organism>
<evidence type="ECO:0000313" key="2">
    <source>
        <dbReference type="EMBL" id="MPC86824.1"/>
    </source>
</evidence>
<feature type="region of interest" description="Disordered" evidence="1">
    <location>
        <begin position="33"/>
        <end position="65"/>
    </location>
</feature>
<reference evidence="2 3" key="1">
    <citation type="submission" date="2019-05" db="EMBL/GenBank/DDBJ databases">
        <title>Another draft genome of Portunus trituberculatus and its Hox gene families provides insights of decapod evolution.</title>
        <authorList>
            <person name="Jeong J.-H."/>
            <person name="Song I."/>
            <person name="Kim S."/>
            <person name="Choi T."/>
            <person name="Kim D."/>
            <person name="Ryu S."/>
            <person name="Kim W."/>
        </authorList>
    </citation>
    <scope>NUCLEOTIDE SEQUENCE [LARGE SCALE GENOMIC DNA]</scope>
    <source>
        <tissue evidence="2">Muscle</tissue>
    </source>
</reference>